<dbReference type="Proteomes" id="UP000031036">
    <property type="component" value="Unassembled WGS sequence"/>
</dbReference>
<dbReference type="SMART" id="SM00014">
    <property type="entry name" value="acidPPc"/>
    <property type="match status" value="1"/>
</dbReference>
<evidence type="ECO:0000313" key="9">
    <source>
        <dbReference type="Proteomes" id="UP000031036"/>
    </source>
</evidence>
<dbReference type="GO" id="GO:0005886">
    <property type="term" value="C:plasma membrane"/>
    <property type="evidence" value="ECO:0007669"/>
    <property type="project" value="TreeGrafter"/>
</dbReference>
<comment type="caution">
    <text evidence="8">The sequence shown here is derived from an EMBL/GenBank/DDBJ whole genome shotgun (WGS) entry which is preliminary data.</text>
</comment>
<feature type="transmembrane region" description="Helical" evidence="6">
    <location>
        <begin position="256"/>
        <end position="278"/>
    </location>
</feature>
<dbReference type="Gene3D" id="1.20.144.10">
    <property type="entry name" value="Phosphatidic acid phosphatase type 2/haloperoxidase"/>
    <property type="match status" value="1"/>
</dbReference>
<dbReference type="InterPro" id="IPR043216">
    <property type="entry name" value="PAP-like"/>
</dbReference>
<dbReference type="GO" id="GO:0007165">
    <property type="term" value="P:signal transduction"/>
    <property type="evidence" value="ECO:0007669"/>
    <property type="project" value="TreeGrafter"/>
</dbReference>
<dbReference type="CDD" id="cd03384">
    <property type="entry name" value="PAP2_wunen"/>
    <property type="match status" value="1"/>
</dbReference>
<evidence type="ECO:0000313" key="8">
    <source>
        <dbReference type="EMBL" id="KHN79195.1"/>
    </source>
</evidence>
<dbReference type="PANTHER" id="PTHR10165:SF103">
    <property type="entry name" value="PHOSPHOLIPID PHOSPHATASE HOMOLOG 1.2 HOMOLOG"/>
    <property type="match status" value="1"/>
</dbReference>
<dbReference type="GO" id="GO:0006644">
    <property type="term" value="P:phospholipid metabolic process"/>
    <property type="evidence" value="ECO:0007669"/>
    <property type="project" value="InterPro"/>
</dbReference>
<dbReference type="InterPro" id="IPR000326">
    <property type="entry name" value="PAP2/HPO"/>
</dbReference>
<feature type="transmembrane region" description="Helical" evidence="6">
    <location>
        <begin position="27"/>
        <end position="52"/>
    </location>
</feature>
<dbReference type="OrthoDB" id="8907274at2759"/>
<dbReference type="InterPro" id="IPR036938">
    <property type="entry name" value="PAP2/HPO_sf"/>
</dbReference>
<feature type="transmembrane region" description="Helical" evidence="6">
    <location>
        <begin position="118"/>
        <end position="139"/>
    </location>
</feature>
<keyword evidence="3 6" id="KW-0812">Transmembrane</keyword>
<evidence type="ECO:0000256" key="2">
    <source>
        <dbReference type="ARBA" id="ARBA00008816"/>
    </source>
</evidence>
<dbReference type="EMBL" id="JPKZ01001933">
    <property type="protein sequence ID" value="KHN79195.1"/>
    <property type="molecule type" value="Genomic_DNA"/>
</dbReference>
<name>A0A0B2VDX7_TOXCA</name>
<gene>
    <name evidence="8" type="primary">T28D9.3</name>
    <name evidence="8" type="ORF">Tcan_04423</name>
</gene>
<protein>
    <submittedName>
        <fullName evidence="8">Uncharacterized protein T28D9.3</fullName>
    </submittedName>
</protein>
<evidence type="ECO:0000259" key="7">
    <source>
        <dbReference type="SMART" id="SM00014"/>
    </source>
</evidence>
<dbReference type="PANTHER" id="PTHR10165">
    <property type="entry name" value="LIPID PHOSPHATE PHOSPHATASE"/>
    <property type="match status" value="1"/>
</dbReference>
<dbReference type="STRING" id="6265.A0A0B2VDX7"/>
<accession>A0A0B2VDX7</accession>
<dbReference type="AlphaFoldDB" id="A0A0B2VDX7"/>
<proteinExistence type="inferred from homology"/>
<keyword evidence="9" id="KW-1185">Reference proteome</keyword>
<evidence type="ECO:0000256" key="6">
    <source>
        <dbReference type="SAM" id="Phobius"/>
    </source>
</evidence>
<evidence type="ECO:0000256" key="1">
    <source>
        <dbReference type="ARBA" id="ARBA00004141"/>
    </source>
</evidence>
<dbReference type="SUPFAM" id="SSF48317">
    <property type="entry name" value="Acid phosphatase/Vanadium-dependent haloperoxidase"/>
    <property type="match status" value="1"/>
</dbReference>
<dbReference type="GO" id="GO:0046839">
    <property type="term" value="P:phospholipid dephosphorylation"/>
    <property type="evidence" value="ECO:0007669"/>
    <property type="project" value="TreeGrafter"/>
</dbReference>
<keyword evidence="5 6" id="KW-0472">Membrane</keyword>
<feature type="transmembrane region" description="Helical" evidence="6">
    <location>
        <begin position="192"/>
        <end position="213"/>
    </location>
</feature>
<comment type="subcellular location">
    <subcellularLocation>
        <location evidence="1">Membrane</location>
        <topology evidence="1">Multi-pass membrane protein</topology>
    </subcellularLocation>
</comment>
<feature type="transmembrane region" description="Helical" evidence="6">
    <location>
        <begin position="72"/>
        <end position="92"/>
    </location>
</feature>
<evidence type="ECO:0000256" key="3">
    <source>
        <dbReference type="ARBA" id="ARBA00022692"/>
    </source>
</evidence>
<feature type="domain" description="Phosphatidic acid phosphatase type 2/haloperoxidase" evidence="7">
    <location>
        <begin position="126"/>
        <end position="271"/>
    </location>
</feature>
<sequence length="333" mass="36518">MQSQSGTPASSISSTGNNARTIAIGPLIFDCVICGVIAFLFCAIPPLAIQPYRRGFFCDDDSIRYPYKSETITAYTLGLILVAVTVMTVIGVETFRLMKLSNDDVTVYRLKGRDTHRLFVRFCAYTAHCLLALLVTIIVCQLTKYAVGRLRPNFIAVCKPNINMTACATSHQYITDYVCTGQSESAIRDARLSFFSGHSATAMSVAVFCLIYIQARLPRRMYGISPLPLLQTILVGGALLVGYSRISDNMHHWSDVLVGFLVGATVGFFAAVYFAQLFERRNAIYKSEERLPLVDGGTTVTNWNVRTATVVSYSSCNDGTLTGTSIPISSNQL</sequence>
<reference evidence="8 9" key="1">
    <citation type="submission" date="2014-11" db="EMBL/GenBank/DDBJ databases">
        <title>Genetic blueprint of the zoonotic pathogen Toxocara canis.</title>
        <authorList>
            <person name="Zhu X.-Q."/>
            <person name="Korhonen P.K."/>
            <person name="Cai H."/>
            <person name="Young N.D."/>
            <person name="Nejsum P."/>
            <person name="von Samson-Himmelstjerna G."/>
            <person name="Boag P.R."/>
            <person name="Tan P."/>
            <person name="Li Q."/>
            <person name="Min J."/>
            <person name="Yang Y."/>
            <person name="Wang X."/>
            <person name="Fang X."/>
            <person name="Hall R.S."/>
            <person name="Hofmann A."/>
            <person name="Sternberg P.W."/>
            <person name="Jex A.R."/>
            <person name="Gasser R.B."/>
        </authorList>
    </citation>
    <scope>NUCLEOTIDE SEQUENCE [LARGE SCALE GENOMIC DNA]</scope>
    <source>
        <strain evidence="8">PN_DK_2014</strain>
    </source>
</reference>
<dbReference type="GO" id="GO:0008195">
    <property type="term" value="F:phosphatidate phosphatase activity"/>
    <property type="evidence" value="ECO:0007669"/>
    <property type="project" value="TreeGrafter"/>
</dbReference>
<feature type="transmembrane region" description="Helical" evidence="6">
    <location>
        <begin position="225"/>
        <end position="244"/>
    </location>
</feature>
<organism evidence="8 9">
    <name type="scientific">Toxocara canis</name>
    <name type="common">Canine roundworm</name>
    <dbReference type="NCBI Taxonomy" id="6265"/>
    <lineage>
        <taxon>Eukaryota</taxon>
        <taxon>Metazoa</taxon>
        <taxon>Ecdysozoa</taxon>
        <taxon>Nematoda</taxon>
        <taxon>Chromadorea</taxon>
        <taxon>Rhabditida</taxon>
        <taxon>Spirurina</taxon>
        <taxon>Ascaridomorpha</taxon>
        <taxon>Ascaridoidea</taxon>
        <taxon>Toxocaridae</taxon>
        <taxon>Toxocara</taxon>
    </lineage>
</organism>
<evidence type="ECO:0000256" key="5">
    <source>
        <dbReference type="ARBA" id="ARBA00023136"/>
    </source>
</evidence>
<dbReference type="Pfam" id="PF01569">
    <property type="entry name" value="PAP2"/>
    <property type="match status" value="1"/>
</dbReference>
<keyword evidence="4 6" id="KW-1133">Transmembrane helix</keyword>
<evidence type="ECO:0000256" key="4">
    <source>
        <dbReference type="ARBA" id="ARBA00022989"/>
    </source>
</evidence>
<comment type="similarity">
    <text evidence="2">Belongs to the PA-phosphatase related phosphoesterase family.</text>
</comment>
<dbReference type="OMA" id="WHETENN"/>